<dbReference type="Gene3D" id="2.10.60.10">
    <property type="entry name" value="CD59"/>
    <property type="match status" value="1"/>
</dbReference>
<reference evidence="6" key="1">
    <citation type="submission" date="2022-12" db="EMBL/GenBank/DDBJ databases">
        <authorList>
            <person name="Alioto T."/>
            <person name="Alioto T."/>
            <person name="Gomez Garrido J."/>
        </authorList>
    </citation>
    <scope>NUCLEOTIDE SEQUENCE</scope>
</reference>
<dbReference type="AlphaFoldDB" id="A0AA35NXX5"/>
<protein>
    <recommendedName>
        <fullName evidence="5">UPAR/Ly6 domain-containing protein</fullName>
    </recommendedName>
</protein>
<dbReference type="EMBL" id="OX395127">
    <property type="protein sequence ID" value="CAI5767874.1"/>
    <property type="molecule type" value="Genomic_DNA"/>
</dbReference>
<sequence length="106" mass="12277">MMRGFSFTACVLLCLALSAYSLKCRYCMRDIPDFGCEHKVNVCFPRPNEQCISITFYEGKEVRYRLQGCTNSHRDCMHSKRGQKGTSIKTVCCKRDMCNHSMSYLH</sequence>
<feature type="chain" id="PRO_5041211067" description="UPAR/Ly6 domain-containing protein" evidence="4">
    <location>
        <begin position="22"/>
        <end position="106"/>
    </location>
</feature>
<dbReference type="InterPro" id="IPR016054">
    <property type="entry name" value="LY6_UPA_recep-like"/>
</dbReference>
<evidence type="ECO:0000256" key="2">
    <source>
        <dbReference type="ARBA" id="ARBA00022525"/>
    </source>
</evidence>
<dbReference type="InterPro" id="IPR045860">
    <property type="entry name" value="Snake_toxin-like_sf"/>
</dbReference>
<name>A0AA35NXX5_9SAUR</name>
<dbReference type="Proteomes" id="UP001178461">
    <property type="component" value="Chromosome 2"/>
</dbReference>
<feature type="domain" description="UPAR/Ly6" evidence="5">
    <location>
        <begin position="21"/>
        <end position="100"/>
    </location>
</feature>
<accession>A0AA35NXX5</accession>
<dbReference type="SUPFAM" id="SSF57302">
    <property type="entry name" value="Snake toxin-like"/>
    <property type="match status" value="1"/>
</dbReference>
<dbReference type="GO" id="GO:0005576">
    <property type="term" value="C:extracellular region"/>
    <property type="evidence" value="ECO:0007669"/>
    <property type="project" value="UniProtKB-SubCell"/>
</dbReference>
<proteinExistence type="predicted"/>
<keyword evidence="7" id="KW-1185">Reference proteome</keyword>
<organism evidence="6 7">
    <name type="scientific">Podarcis lilfordi</name>
    <name type="common">Lilford's wall lizard</name>
    <dbReference type="NCBI Taxonomy" id="74358"/>
    <lineage>
        <taxon>Eukaryota</taxon>
        <taxon>Metazoa</taxon>
        <taxon>Chordata</taxon>
        <taxon>Craniata</taxon>
        <taxon>Vertebrata</taxon>
        <taxon>Euteleostomi</taxon>
        <taxon>Lepidosauria</taxon>
        <taxon>Squamata</taxon>
        <taxon>Bifurcata</taxon>
        <taxon>Unidentata</taxon>
        <taxon>Episquamata</taxon>
        <taxon>Laterata</taxon>
        <taxon>Lacertibaenia</taxon>
        <taxon>Lacertidae</taxon>
        <taxon>Podarcis</taxon>
    </lineage>
</organism>
<evidence type="ECO:0000259" key="5">
    <source>
        <dbReference type="Pfam" id="PF00021"/>
    </source>
</evidence>
<evidence type="ECO:0000256" key="3">
    <source>
        <dbReference type="ARBA" id="ARBA00023157"/>
    </source>
</evidence>
<keyword evidence="2" id="KW-0964">Secreted</keyword>
<dbReference type="Pfam" id="PF00021">
    <property type="entry name" value="UPAR_LY6"/>
    <property type="match status" value="1"/>
</dbReference>
<keyword evidence="3" id="KW-1015">Disulfide bond</keyword>
<evidence type="ECO:0000256" key="1">
    <source>
        <dbReference type="ARBA" id="ARBA00004613"/>
    </source>
</evidence>
<comment type="subcellular location">
    <subcellularLocation>
        <location evidence="1">Secreted</location>
    </subcellularLocation>
</comment>
<gene>
    <name evidence="6" type="ORF">PODLI_1B008076</name>
</gene>
<evidence type="ECO:0000313" key="7">
    <source>
        <dbReference type="Proteomes" id="UP001178461"/>
    </source>
</evidence>
<keyword evidence="4" id="KW-0732">Signal</keyword>
<feature type="signal peptide" evidence="4">
    <location>
        <begin position="1"/>
        <end position="21"/>
    </location>
</feature>
<evidence type="ECO:0000313" key="6">
    <source>
        <dbReference type="EMBL" id="CAI5767874.1"/>
    </source>
</evidence>
<evidence type="ECO:0000256" key="4">
    <source>
        <dbReference type="SAM" id="SignalP"/>
    </source>
</evidence>